<evidence type="ECO:0000256" key="1">
    <source>
        <dbReference type="SAM" id="MobiDB-lite"/>
    </source>
</evidence>
<sequence length="486" mass="53641">MGSLAFTQDTTQRNISQCFRDGKTKEGCSPASDDAVEAGGRRAQDGDRRKQAAGEETKLEAGCGGVGERMRREQENAGATSALLAGRGDGTDKEGRRRSCHVYAPHVLGKIVDRGFFVICGRQGAFSQKNIHYRIAARSPSPSPAPSPPLSPRAVPVAERRRRLPIAQPRLPGTVPIAGRLRLRLPLAPPSPPSRCRRRRRQAQQSLPPPPPPPRVFAVSFVAIANGRRNGDGHRADDGGCAMGRRRRYRCNGTFGCLLLVTSPSGCWNSGSYGGSTQMLIEMVLDLGAVVLNCRESDHEFVVTVNIFLALRGLLWFLSHGNVFLVMVFVKKKNLLTSMQANKTRVSLSVVISGVWHMTYLWQLNIDAAPLQMVETSFSVDYLQMMEELMSEIKVMDMVWNCKFFGTPLLIMDITILRTAQVIDQDFGFCSPAWLGFRIGCLPGNLIFTCFSRGAFVDPRKHREHQYGQAARHCRAPDSSISKARS</sequence>
<dbReference type="HOGENOM" id="CLU_044145_0_0_1"/>
<reference evidence="3" key="2">
    <citation type="submission" date="2018-04" db="EMBL/GenBank/DDBJ databases">
        <title>OnivRS2 (Oryza nivara Reference Sequence Version 2).</title>
        <authorList>
            <person name="Zhang J."/>
            <person name="Kudrna D."/>
            <person name="Lee S."/>
            <person name="Talag J."/>
            <person name="Rajasekar S."/>
            <person name="Welchert J."/>
            <person name="Hsing Y.-I."/>
            <person name="Wing R.A."/>
        </authorList>
    </citation>
    <scope>NUCLEOTIDE SEQUENCE [LARGE SCALE GENOMIC DNA]</scope>
    <source>
        <strain evidence="3">SL10</strain>
    </source>
</reference>
<feature type="compositionally biased region" description="Pro residues" evidence="1">
    <location>
        <begin position="141"/>
        <end position="151"/>
    </location>
</feature>
<feature type="region of interest" description="Disordered" evidence="1">
    <location>
        <begin position="137"/>
        <end position="156"/>
    </location>
</feature>
<feature type="compositionally biased region" description="Basic and acidic residues" evidence="1">
    <location>
        <begin position="39"/>
        <end position="59"/>
    </location>
</feature>
<keyword evidence="2" id="KW-1133">Transmembrane helix</keyword>
<protein>
    <submittedName>
        <fullName evidence="3">Uncharacterized protein</fullName>
    </submittedName>
</protein>
<keyword evidence="2" id="KW-0812">Transmembrane</keyword>
<reference evidence="3" key="1">
    <citation type="submission" date="2015-04" db="UniProtKB">
        <authorList>
            <consortium name="EnsemblPlants"/>
        </authorList>
    </citation>
    <scope>IDENTIFICATION</scope>
    <source>
        <strain evidence="3">SL10</strain>
    </source>
</reference>
<feature type="region of interest" description="Disordered" evidence="1">
    <location>
        <begin position="1"/>
        <end position="97"/>
    </location>
</feature>
<dbReference type="EnsemblPlants" id="ONIVA09G09050.1">
    <property type="protein sequence ID" value="ONIVA09G09050.1"/>
    <property type="gene ID" value="ONIVA09G09050"/>
</dbReference>
<evidence type="ECO:0000313" key="3">
    <source>
        <dbReference type="EnsemblPlants" id="ONIVA09G09050.1"/>
    </source>
</evidence>
<dbReference type="Gramene" id="ONIVA09G09050.1">
    <property type="protein sequence ID" value="ONIVA09G09050.1"/>
    <property type="gene ID" value="ONIVA09G09050"/>
</dbReference>
<feature type="compositionally biased region" description="Polar residues" evidence="1">
    <location>
        <begin position="1"/>
        <end position="17"/>
    </location>
</feature>
<dbReference type="AlphaFoldDB" id="A0A0E0IJ90"/>
<proteinExistence type="predicted"/>
<dbReference type="Proteomes" id="UP000006591">
    <property type="component" value="Chromosome 9"/>
</dbReference>
<keyword evidence="4" id="KW-1185">Reference proteome</keyword>
<name>A0A0E0IJ90_ORYNI</name>
<feature type="region of interest" description="Disordered" evidence="1">
    <location>
        <begin position="182"/>
        <end position="214"/>
    </location>
</feature>
<feature type="transmembrane region" description="Helical" evidence="2">
    <location>
        <begin position="307"/>
        <end position="330"/>
    </location>
</feature>
<organism evidence="3">
    <name type="scientific">Oryza nivara</name>
    <name type="common">Indian wild rice</name>
    <name type="synonym">Oryza sativa f. spontanea</name>
    <dbReference type="NCBI Taxonomy" id="4536"/>
    <lineage>
        <taxon>Eukaryota</taxon>
        <taxon>Viridiplantae</taxon>
        <taxon>Streptophyta</taxon>
        <taxon>Embryophyta</taxon>
        <taxon>Tracheophyta</taxon>
        <taxon>Spermatophyta</taxon>
        <taxon>Magnoliopsida</taxon>
        <taxon>Liliopsida</taxon>
        <taxon>Poales</taxon>
        <taxon>Poaceae</taxon>
        <taxon>BOP clade</taxon>
        <taxon>Oryzoideae</taxon>
        <taxon>Oryzeae</taxon>
        <taxon>Oryzinae</taxon>
        <taxon>Oryza</taxon>
    </lineage>
</organism>
<evidence type="ECO:0000256" key="2">
    <source>
        <dbReference type="SAM" id="Phobius"/>
    </source>
</evidence>
<evidence type="ECO:0000313" key="4">
    <source>
        <dbReference type="Proteomes" id="UP000006591"/>
    </source>
</evidence>
<accession>A0A0E0IJ90</accession>
<keyword evidence="2" id="KW-0472">Membrane</keyword>